<dbReference type="Pfam" id="PF01852">
    <property type="entry name" value="START"/>
    <property type="match status" value="1"/>
</dbReference>
<name>A0A9D7AHZ2_9GAMM</name>
<dbReference type="InterPro" id="IPR051213">
    <property type="entry name" value="START_lipid_transfer"/>
</dbReference>
<sequence length="199" mass="22261">MSYRIIALLLLFISSLAHADNWQLAVDKEDIRVFLSTPADSSFKAYRAETTIKAQPQVIATMLADMPLSCRLMYGCKQARLIKQEGYNYWAYSQIKTAWPVSDRDLSILSRAEQDKDGTITVNITALPQNVPPAEGHIRITKLDGFWKFIPVDAQTTKVIYQVAAEPGGSVPAWLANQFVVDGPFETLKAFRLHAEAVK</sequence>
<dbReference type="AlphaFoldDB" id="A0A9D7AHZ2"/>
<accession>A0A9D7AHZ2</accession>
<evidence type="ECO:0000313" key="5">
    <source>
        <dbReference type="Proteomes" id="UP000807542"/>
    </source>
</evidence>
<dbReference type="EMBL" id="JADRCQ010000001">
    <property type="protein sequence ID" value="MBK5072980.1"/>
    <property type="molecule type" value="Genomic_DNA"/>
</dbReference>
<dbReference type="PANTHER" id="PTHR19308:SF14">
    <property type="entry name" value="START DOMAIN-CONTAINING PROTEIN"/>
    <property type="match status" value="1"/>
</dbReference>
<dbReference type="InterPro" id="IPR028347">
    <property type="entry name" value="START_dom_prot"/>
</dbReference>
<evidence type="ECO:0000313" key="6">
    <source>
        <dbReference type="Proteomes" id="UP001296969"/>
    </source>
</evidence>
<dbReference type="PIRSF" id="PIRSF039033">
    <property type="entry name" value="START_dom"/>
    <property type="match status" value="1"/>
</dbReference>
<evidence type="ECO:0000313" key="3">
    <source>
        <dbReference type="EMBL" id="MBK5072980.1"/>
    </source>
</evidence>
<feature type="domain" description="START" evidence="2">
    <location>
        <begin position="1"/>
        <end position="199"/>
    </location>
</feature>
<dbReference type="Proteomes" id="UP001296969">
    <property type="component" value="Unassembled WGS sequence"/>
</dbReference>
<evidence type="ECO:0000313" key="4">
    <source>
        <dbReference type="EMBL" id="MBK5176289.1"/>
    </source>
</evidence>
<comment type="caution">
    <text evidence="4">The sequence shown here is derived from an EMBL/GenBank/DDBJ whole genome shotgun (WGS) entry which is preliminary data.</text>
</comment>
<reference evidence="4 6" key="1">
    <citation type="submission" date="2020-11" db="EMBL/GenBank/DDBJ databases">
        <title>Insectihabitans protaetiae gen. nov. sp. nov. and Insectihabitans allomyrinae sp. nov., isolated from larvae of Protaetia brevitarsis seulensis and Allomyrina dichotoma, respectively.</title>
        <authorList>
            <person name="Lee S.D."/>
            <person name="Byeon Y.-S."/>
            <person name="Kim S.-M."/>
            <person name="Yang H.L."/>
            <person name="Kim I.S."/>
        </authorList>
    </citation>
    <scope>NUCLEOTIDE SEQUENCE</scope>
    <source>
        <strain evidence="4">CWB-B4</strain>
        <strain evidence="3 6">CWB-B43</strain>
    </source>
</reference>
<dbReference type="Gene3D" id="3.30.530.20">
    <property type="match status" value="1"/>
</dbReference>
<protein>
    <recommendedName>
        <fullName evidence="2">START domain-containing protein</fullName>
    </recommendedName>
</protein>
<keyword evidence="1" id="KW-0732">Signal</keyword>
<dbReference type="Proteomes" id="UP000807542">
    <property type="component" value="Unassembled WGS sequence"/>
</dbReference>
<dbReference type="GO" id="GO:0008289">
    <property type="term" value="F:lipid binding"/>
    <property type="evidence" value="ECO:0007669"/>
    <property type="project" value="InterPro"/>
</dbReference>
<evidence type="ECO:0000256" key="1">
    <source>
        <dbReference type="SAM" id="SignalP"/>
    </source>
</evidence>
<organism evidence="4 5">
    <name type="scientific">Limnobaculum xujianqingii</name>
    <dbReference type="NCBI Taxonomy" id="2738837"/>
    <lineage>
        <taxon>Bacteria</taxon>
        <taxon>Pseudomonadati</taxon>
        <taxon>Pseudomonadota</taxon>
        <taxon>Gammaproteobacteria</taxon>
        <taxon>Enterobacterales</taxon>
        <taxon>Budviciaceae</taxon>
        <taxon>Limnobaculum</taxon>
    </lineage>
</organism>
<keyword evidence="6" id="KW-1185">Reference proteome</keyword>
<proteinExistence type="predicted"/>
<dbReference type="RefSeq" id="WP_228397923.1">
    <property type="nucleotide sequence ID" value="NZ_JADRCP010000001.1"/>
</dbReference>
<feature type="signal peptide" evidence="1">
    <location>
        <begin position="1"/>
        <end position="19"/>
    </location>
</feature>
<dbReference type="InterPro" id="IPR002913">
    <property type="entry name" value="START_lipid-bd_dom"/>
</dbReference>
<dbReference type="GO" id="GO:0005737">
    <property type="term" value="C:cytoplasm"/>
    <property type="evidence" value="ECO:0007669"/>
    <property type="project" value="UniProtKB-ARBA"/>
</dbReference>
<dbReference type="InterPro" id="IPR023393">
    <property type="entry name" value="START-like_dom_sf"/>
</dbReference>
<evidence type="ECO:0000259" key="2">
    <source>
        <dbReference type="PROSITE" id="PS50848"/>
    </source>
</evidence>
<feature type="chain" id="PRO_5038672601" description="START domain-containing protein" evidence="1">
    <location>
        <begin position="20"/>
        <end position="199"/>
    </location>
</feature>
<dbReference type="PANTHER" id="PTHR19308">
    <property type="entry name" value="PHOSPHATIDYLCHOLINE TRANSFER PROTEIN"/>
    <property type="match status" value="1"/>
</dbReference>
<dbReference type="SUPFAM" id="SSF55961">
    <property type="entry name" value="Bet v1-like"/>
    <property type="match status" value="1"/>
</dbReference>
<dbReference type="PROSITE" id="PS50848">
    <property type="entry name" value="START"/>
    <property type="match status" value="1"/>
</dbReference>
<dbReference type="EMBL" id="JADRCP010000001">
    <property type="protein sequence ID" value="MBK5176289.1"/>
    <property type="molecule type" value="Genomic_DNA"/>
</dbReference>
<gene>
    <name evidence="4" type="ORF">I2492_08135</name>
    <name evidence="3" type="ORF">I2493_08135</name>
</gene>